<feature type="transmembrane region" description="Helical" evidence="6">
    <location>
        <begin position="164"/>
        <end position="184"/>
    </location>
</feature>
<feature type="transmembrane region" description="Helical" evidence="6">
    <location>
        <begin position="204"/>
        <end position="227"/>
    </location>
</feature>
<dbReference type="GO" id="GO:0097035">
    <property type="term" value="P:regulation of membrane lipid distribution"/>
    <property type="evidence" value="ECO:0007669"/>
    <property type="project" value="TreeGrafter"/>
</dbReference>
<comment type="subcellular location">
    <subcellularLocation>
        <location evidence="1">Membrane</location>
        <topology evidence="1">Multi-pass membrane protein</topology>
    </subcellularLocation>
</comment>
<protein>
    <recommendedName>
        <fullName evidence="7">TLC domain-containing protein</fullName>
    </recommendedName>
</protein>
<keyword evidence="3 6" id="KW-1133">Transmembrane helix</keyword>
<evidence type="ECO:0000313" key="9">
    <source>
        <dbReference type="Proteomes" id="UP000759131"/>
    </source>
</evidence>
<dbReference type="GO" id="GO:0071709">
    <property type="term" value="P:membrane assembly"/>
    <property type="evidence" value="ECO:0007669"/>
    <property type="project" value="TreeGrafter"/>
</dbReference>
<feature type="domain" description="TLC" evidence="7">
    <location>
        <begin position="38"/>
        <end position="227"/>
    </location>
</feature>
<dbReference type="InterPro" id="IPR006634">
    <property type="entry name" value="TLC-dom"/>
</dbReference>
<accession>A0A7R9L1T5</accession>
<evidence type="ECO:0000256" key="6">
    <source>
        <dbReference type="SAM" id="Phobius"/>
    </source>
</evidence>
<keyword evidence="9" id="KW-1185">Reference proteome</keyword>
<feature type="transmembrane region" description="Helical" evidence="6">
    <location>
        <begin position="45"/>
        <end position="65"/>
    </location>
</feature>
<dbReference type="PROSITE" id="PS50922">
    <property type="entry name" value="TLC"/>
    <property type="match status" value="1"/>
</dbReference>
<dbReference type="PANTHER" id="PTHR13439:SF4">
    <property type="entry name" value="TLC DOMAIN-CONTAINING PROTEIN"/>
    <property type="match status" value="1"/>
</dbReference>
<evidence type="ECO:0000259" key="7">
    <source>
        <dbReference type="PROSITE" id="PS50922"/>
    </source>
</evidence>
<keyword evidence="2 5" id="KW-0812">Transmembrane</keyword>
<feature type="transmembrane region" description="Helical" evidence="6">
    <location>
        <begin position="133"/>
        <end position="152"/>
    </location>
</feature>
<keyword evidence="4 5" id="KW-0472">Membrane</keyword>
<evidence type="ECO:0000256" key="3">
    <source>
        <dbReference type="ARBA" id="ARBA00022989"/>
    </source>
</evidence>
<dbReference type="GO" id="GO:0055091">
    <property type="term" value="P:phospholipid homeostasis"/>
    <property type="evidence" value="ECO:0007669"/>
    <property type="project" value="TreeGrafter"/>
</dbReference>
<feature type="transmembrane region" description="Helical" evidence="6">
    <location>
        <begin position="7"/>
        <end position="25"/>
    </location>
</feature>
<dbReference type="AlphaFoldDB" id="A0A7R9L1T5"/>
<reference evidence="8" key="1">
    <citation type="submission" date="2020-11" db="EMBL/GenBank/DDBJ databases">
        <authorList>
            <person name="Tran Van P."/>
        </authorList>
    </citation>
    <scope>NUCLEOTIDE SEQUENCE</scope>
</reference>
<dbReference type="SMART" id="SM00724">
    <property type="entry name" value="TLC"/>
    <property type="match status" value="1"/>
</dbReference>
<dbReference type="GO" id="GO:0005886">
    <property type="term" value="C:plasma membrane"/>
    <property type="evidence" value="ECO:0007669"/>
    <property type="project" value="TreeGrafter"/>
</dbReference>
<dbReference type="PANTHER" id="PTHR13439">
    <property type="entry name" value="CT120 PROTEIN"/>
    <property type="match status" value="1"/>
</dbReference>
<dbReference type="EMBL" id="OC866947">
    <property type="protein sequence ID" value="CAD7633237.1"/>
    <property type="molecule type" value="Genomic_DNA"/>
</dbReference>
<dbReference type="EMBL" id="CAJPIZ010012372">
    <property type="protein sequence ID" value="CAG2113667.1"/>
    <property type="molecule type" value="Genomic_DNA"/>
</dbReference>
<name>A0A7R9L1T5_9ACAR</name>
<dbReference type="Pfam" id="PF03798">
    <property type="entry name" value="TRAM_LAG1_CLN8"/>
    <property type="match status" value="1"/>
</dbReference>
<evidence type="ECO:0000256" key="4">
    <source>
        <dbReference type="ARBA" id="ARBA00023136"/>
    </source>
</evidence>
<dbReference type="GO" id="GO:0007009">
    <property type="term" value="P:plasma membrane organization"/>
    <property type="evidence" value="ECO:0007669"/>
    <property type="project" value="TreeGrafter"/>
</dbReference>
<gene>
    <name evidence="8" type="ORF">OSB1V03_LOCUS13635</name>
</gene>
<dbReference type="OrthoDB" id="10266980at2759"/>
<evidence type="ECO:0000256" key="5">
    <source>
        <dbReference type="PROSITE-ProRule" id="PRU00205"/>
    </source>
</evidence>
<dbReference type="Proteomes" id="UP000759131">
    <property type="component" value="Unassembled WGS sequence"/>
</dbReference>
<proteinExistence type="predicted"/>
<organism evidence="8">
    <name type="scientific">Medioppia subpectinata</name>
    <dbReference type="NCBI Taxonomy" id="1979941"/>
    <lineage>
        <taxon>Eukaryota</taxon>
        <taxon>Metazoa</taxon>
        <taxon>Ecdysozoa</taxon>
        <taxon>Arthropoda</taxon>
        <taxon>Chelicerata</taxon>
        <taxon>Arachnida</taxon>
        <taxon>Acari</taxon>
        <taxon>Acariformes</taxon>
        <taxon>Sarcoptiformes</taxon>
        <taxon>Oribatida</taxon>
        <taxon>Brachypylina</taxon>
        <taxon>Oppioidea</taxon>
        <taxon>Oppiidae</taxon>
        <taxon>Medioppia</taxon>
    </lineage>
</organism>
<evidence type="ECO:0000256" key="2">
    <source>
        <dbReference type="ARBA" id="ARBA00022692"/>
    </source>
</evidence>
<dbReference type="InterPro" id="IPR050846">
    <property type="entry name" value="TLCD"/>
</dbReference>
<sequence>MVDSIDLIAICVSTITFVIVNQTIVKYLRPESITINTFLDWKFRNIFTSLLHSFIVGFGILYVILSDGSIVSDMMSGQSEAGEAFLCISTGYFVYDLMLSITNLQYPGRVEIIVHHVITLSCLAVSLYNKKFLAYCMVGLTVEISSFFIHVRELLILSGVYKTSIVYFLNSILTIFTLIVFRFLPLSWISIGLYTDRQHIGLPLLLMAVLFLVIIFMVSSVLLYRVVISDCNSAITRHVIHFIATITNKFHLKCSSKVKKFF</sequence>
<evidence type="ECO:0000313" key="8">
    <source>
        <dbReference type="EMBL" id="CAD7633237.1"/>
    </source>
</evidence>
<evidence type="ECO:0000256" key="1">
    <source>
        <dbReference type="ARBA" id="ARBA00004141"/>
    </source>
</evidence>